<comment type="caution">
    <text evidence="2">The sequence shown here is derived from an EMBL/GenBank/DDBJ whole genome shotgun (WGS) entry which is preliminary data.</text>
</comment>
<name>A0A8S1GVS8_9PELO</name>
<feature type="chain" id="PRO_5035793820" description="Secreted protein" evidence="1">
    <location>
        <begin position="31"/>
        <end position="67"/>
    </location>
</feature>
<sequence length="67" mass="7311">MLLLRRQVASAASPLLCSVLFSSLFSSTGARPFVPPVTVTPATSQTPRLRQKLFVSPNGLRNNARRE</sequence>
<evidence type="ECO:0000256" key="1">
    <source>
        <dbReference type="SAM" id="SignalP"/>
    </source>
</evidence>
<accession>A0A8S1GVS8</accession>
<feature type="signal peptide" evidence="1">
    <location>
        <begin position="1"/>
        <end position="30"/>
    </location>
</feature>
<gene>
    <name evidence="2" type="ORF">CAUJ_LOCUS3815</name>
</gene>
<protein>
    <recommendedName>
        <fullName evidence="4">Secreted protein</fullName>
    </recommendedName>
</protein>
<evidence type="ECO:0000313" key="2">
    <source>
        <dbReference type="EMBL" id="CAD6187896.1"/>
    </source>
</evidence>
<evidence type="ECO:0008006" key="4">
    <source>
        <dbReference type="Google" id="ProtNLM"/>
    </source>
</evidence>
<reference evidence="2" key="1">
    <citation type="submission" date="2020-10" db="EMBL/GenBank/DDBJ databases">
        <authorList>
            <person name="Kikuchi T."/>
        </authorList>
    </citation>
    <scope>NUCLEOTIDE SEQUENCE</scope>
    <source>
        <strain evidence="2">NKZ352</strain>
    </source>
</reference>
<dbReference type="AlphaFoldDB" id="A0A8S1GVS8"/>
<keyword evidence="1" id="KW-0732">Signal</keyword>
<organism evidence="2 3">
    <name type="scientific">Caenorhabditis auriculariae</name>
    <dbReference type="NCBI Taxonomy" id="2777116"/>
    <lineage>
        <taxon>Eukaryota</taxon>
        <taxon>Metazoa</taxon>
        <taxon>Ecdysozoa</taxon>
        <taxon>Nematoda</taxon>
        <taxon>Chromadorea</taxon>
        <taxon>Rhabditida</taxon>
        <taxon>Rhabditina</taxon>
        <taxon>Rhabditomorpha</taxon>
        <taxon>Rhabditoidea</taxon>
        <taxon>Rhabditidae</taxon>
        <taxon>Peloderinae</taxon>
        <taxon>Caenorhabditis</taxon>
    </lineage>
</organism>
<dbReference type="Proteomes" id="UP000835052">
    <property type="component" value="Unassembled WGS sequence"/>
</dbReference>
<dbReference type="EMBL" id="CAJGYM010000007">
    <property type="protein sequence ID" value="CAD6187896.1"/>
    <property type="molecule type" value="Genomic_DNA"/>
</dbReference>
<keyword evidence="3" id="KW-1185">Reference proteome</keyword>
<evidence type="ECO:0000313" key="3">
    <source>
        <dbReference type="Proteomes" id="UP000835052"/>
    </source>
</evidence>
<proteinExistence type="predicted"/>